<dbReference type="AlphaFoldDB" id="A0A1Z3ML35"/>
<keyword evidence="1" id="KW-0732">Signal</keyword>
<evidence type="ECO:0008006" key="3">
    <source>
        <dbReference type="Google" id="ProtNLM"/>
    </source>
</evidence>
<name>A0A1Z3ML35_ALCFA</name>
<proteinExistence type="predicted"/>
<feature type="chain" id="PRO_5013142582" description="Lipoprotein" evidence="1">
    <location>
        <begin position="24"/>
        <end position="286"/>
    </location>
</feature>
<dbReference type="PROSITE" id="PS51257">
    <property type="entry name" value="PROKAR_LIPOPROTEIN"/>
    <property type="match status" value="1"/>
</dbReference>
<sequence>MKRIKKIVSLAVVATLLTGCATSKQPRPNDPNHSRALNIALAADLRDIKDTKVSLSQYQSMQRGNVVFDAGWTWANYVNPAPGFTSGFGLGLGVASILFPQKSAAASNSLMAWIPADQALGKADAKEKILKAGTEAIENALERLNFRIRDKARQEHPHLGSAVGYVIEDPNGGCGSGEEGELASCAIVLAIDHIDEGYSPVALTGQSYPAYVLNSSSPGKRSILNIRSEPESKLNQVDLYLEISKEMPDWMAVYVAPKRALDGEGKENPMPFIALQGKIELFVLPE</sequence>
<evidence type="ECO:0000313" key="2">
    <source>
        <dbReference type="EMBL" id="ASD48514.1"/>
    </source>
</evidence>
<organism evidence="2">
    <name type="scientific">Alcaligenes faecalis</name>
    <dbReference type="NCBI Taxonomy" id="511"/>
    <lineage>
        <taxon>Bacteria</taxon>
        <taxon>Pseudomonadati</taxon>
        <taxon>Pseudomonadota</taxon>
        <taxon>Betaproteobacteria</taxon>
        <taxon>Burkholderiales</taxon>
        <taxon>Alcaligenaceae</taxon>
        <taxon>Alcaligenes</taxon>
    </lineage>
</organism>
<geneLocation type="plasmid" evidence="2">
    <name>pGZAF1_VIM</name>
</geneLocation>
<dbReference type="EMBL" id="KY623659">
    <property type="protein sequence ID" value="ASD48514.1"/>
    <property type="molecule type" value="Genomic_DNA"/>
</dbReference>
<dbReference type="RefSeq" id="WP_086069371.1">
    <property type="nucleotide sequence ID" value="NZ_KY623659.1"/>
</dbReference>
<evidence type="ECO:0000256" key="1">
    <source>
        <dbReference type="SAM" id="SignalP"/>
    </source>
</evidence>
<accession>A0A1Z3ML35</accession>
<protein>
    <recommendedName>
        <fullName evidence="3">Lipoprotein</fullName>
    </recommendedName>
</protein>
<feature type="signal peptide" evidence="1">
    <location>
        <begin position="1"/>
        <end position="23"/>
    </location>
</feature>
<keyword evidence="2" id="KW-0614">Plasmid</keyword>
<reference evidence="2" key="1">
    <citation type="submission" date="2017-02" db="EMBL/GenBank/DDBJ databases">
        <title>Emergence of VIM metallo-beta-lactamase producing Alcaligenes faecalis in GAZA, Palestine.</title>
        <authorList>
            <person name="Al Laham N."/>
            <person name="Chavda K."/>
            <person name="Cienfuegos V."/>
            <person name="Kreiswirth B."/>
            <person name="Chen L."/>
        </authorList>
    </citation>
    <scope>NUCLEOTIDE SEQUENCE</scope>
    <source>
        <strain evidence="2">GZAF1</strain>
        <plasmid evidence="2">pGZAF1_VIM</plasmid>
    </source>
</reference>